<sequence length="47" mass="5086">MERMSTPSSTAVSMAFTMSAILQPDAEQTLYNARWARGAMPTAVPLP</sequence>
<proteinExistence type="predicted"/>
<keyword evidence="3" id="KW-1185">Reference proteome</keyword>
<dbReference type="EMBL" id="LR746270">
    <property type="protein sequence ID" value="CAA7399851.1"/>
    <property type="molecule type" value="Genomic_DNA"/>
</dbReference>
<evidence type="ECO:0000313" key="1">
    <source>
        <dbReference type="EMBL" id="CAA2623870.1"/>
    </source>
</evidence>
<name>A0A7I8KQH8_SPIIN</name>
<dbReference type="EMBL" id="LR743594">
    <property type="protein sequence ID" value="CAA2623870.1"/>
    <property type="molecule type" value="Genomic_DNA"/>
</dbReference>
<evidence type="ECO:0000313" key="3">
    <source>
        <dbReference type="Proteomes" id="UP000663760"/>
    </source>
</evidence>
<gene>
    <name evidence="1" type="ORF">SI7747_07009774</name>
    <name evidence="2" type="ORF">SI8410_07010521</name>
</gene>
<reference evidence="2" key="1">
    <citation type="submission" date="2020-02" db="EMBL/GenBank/DDBJ databases">
        <authorList>
            <person name="Scholz U."/>
            <person name="Mascher M."/>
            <person name="Fiebig A."/>
        </authorList>
    </citation>
    <scope>NUCLEOTIDE SEQUENCE</scope>
</reference>
<dbReference type="Proteomes" id="UP000663760">
    <property type="component" value="Chromosome 7"/>
</dbReference>
<organism evidence="2 3">
    <name type="scientific">Spirodela intermedia</name>
    <name type="common">Intermediate duckweed</name>
    <dbReference type="NCBI Taxonomy" id="51605"/>
    <lineage>
        <taxon>Eukaryota</taxon>
        <taxon>Viridiplantae</taxon>
        <taxon>Streptophyta</taxon>
        <taxon>Embryophyta</taxon>
        <taxon>Tracheophyta</taxon>
        <taxon>Spermatophyta</taxon>
        <taxon>Magnoliopsida</taxon>
        <taxon>Liliopsida</taxon>
        <taxon>Araceae</taxon>
        <taxon>Lemnoideae</taxon>
        <taxon>Spirodela</taxon>
    </lineage>
</organism>
<protein>
    <submittedName>
        <fullName evidence="2">Uncharacterized protein</fullName>
    </submittedName>
</protein>
<accession>A0A7I8KQH8</accession>
<dbReference type="AlphaFoldDB" id="A0A7I8KQH8"/>
<evidence type="ECO:0000313" key="2">
    <source>
        <dbReference type="EMBL" id="CAA7399851.1"/>
    </source>
</evidence>